<dbReference type="EMBL" id="JANPWB010000007">
    <property type="protein sequence ID" value="KAJ1170559.1"/>
    <property type="molecule type" value="Genomic_DNA"/>
</dbReference>
<evidence type="ECO:0000256" key="1">
    <source>
        <dbReference type="SAM" id="MobiDB-lite"/>
    </source>
</evidence>
<comment type="caution">
    <text evidence="2">The sequence shown here is derived from an EMBL/GenBank/DDBJ whole genome shotgun (WGS) entry which is preliminary data.</text>
</comment>
<dbReference type="AlphaFoldDB" id="A0AAV7T378"/>
<reference evidence="2" key="1">
    <citation type="journal article" date="2022" name="bioRxiv">
        <title>Sequencing and chromosome-scale assembly of the giantPleurodeles waltlgenome.</title>
        <authorList>
            <person name="Brown T."/>
            <person name="Elewa A."/>
            <person name="Iarovenko S."/>
            <person name="Subramanian E."/>
            <person name="Araus A.J."/>
            <person name="Petzold A."/>
            <person name="Susuki M."/>
            <person name="Suzuki K.-i.T."/>
            <person name="Hayashi T."/>
            <person name="Toyoda A."/>
            <person name="Oliveira C."/>
            <person name="Osipova E."/>
            <person name="Leigh N.D."/>
            <person name="Simon A."/>
            <person name="Yun M.H."/>
        </authorList>
    </citation>
    <scope>NUCLEOTIDE SEQUENCE</scope>
    <source>
        <strain evidence="2">20211129_DDA</strain>
        <tissue evidence="2">Liver</tissue>
    </source>
</reference>
<feature type="region of interest" description="Disordered" evidence="1">
    <location>
        <begin position="1"/>
        <end position="21"/>
    </location>
</feature>
<name>A0AAV7T378_PLEWA</name>
<keyword evidence="3" id="KW-1185">Reference proteome</keyword>
<gene>
    <name evidence="2" type="ORF">NDU88_002433</name>
</gene>
<accession>A0AAV7T378</accession>
<evidence type="ECO:0000313" key="3">
    <source>
        <dbReference type="Proteomes" id="UP001066276"/>
    </source>
</evidence>
<evidence type="ECO:0000313" key="2">
    <source>
        <dbReference type="EMBL" id="KAJ1170559.1"/>
    </source>
</evidence>
<organism evidence="2 3">
    <name type="scientific">Pleurodeles waltl</name>
    <name type="common">Iberian ribbed newt</name>
    <dbReference type="NCBI Taxonomy" id="8319"/>
    <lineage>
        <taxon>Eukaryota</taxon>
        <taxon>Metazoa</taxon>
        <taxon>Chordata</taxon>
        <taxon>Craniata</taxon>
        <taxon>Vertebrata</taxon>
        <taxon>Euteleostomi</taxon>
        <taxon>Amphibia</taxon>
        <taxon>Batrachia</taxon>
        <taxon>Caudata</taxon>
        <taxon>Salamandroidea</taxon>
        <taxon>Salamandridae</taxon>
        <taxon>Pleurodelinae</taxon>
        <taxon>Pleurodeles</taxon>
    </lineage>
</organism>
<sequence>MADPQKCEASNSEDSTAAAEKQNCDSKHVVLEYSCTIEFGDELANCAWDDWRRQHQQCGEDWETSQNRRSNEEDDIRVECILPPTIQSGKYCTVGK</sequence>
<dbReference type="Proteomes" id="UP001066276">
    <property type="component" value="Chromosome 4_1"/>
</dbReference>
<protein>
    <submittedName>
        <fullName evidence="2">Uncharacterized protein</fullName>
    </submittedName>
</protein>
<proteinExistence type="predicted"/>